<name>A0AA39U3X1_9LECA</name>
<organism evidence="1 2">
    <name type="scientific">Cladonia borealis</name>
    <dbReference type="NCBI Taxonomy" id="184061"/>
    <lineage>
        <taxon>Eukaryota</taxon>
        <taxon>Fungi</taxon>
        <taxon>Dikarya</taxon>
        <taxon>Ascomycota</taxon>
        <taxon>Pezizomycotina</taxon>
        <taxon>Lecanoromycetes</taxon>
        <taxon>OSLEUM clade</taxon>
        <taxon>Lecanoromycetidae</taxon>
        <taxon>Lecanorales</taxon>
        <taxon>Lecanorineae</taxon>
        <taxon>Cladoniaceae</taxon>
        <taxon>Cladonia</taxon>
    </lineage>
</organism>
<sequence>MLSKSPFYLDQFLRASKEAEHNRVGKTSHGKNGSAKSLFPSDNLYDCLDATQQIHLRDWRLINGTCKRFRRLGKEAFFSSKTFHMDPFQAEKLQNLQVTRLSAEDQEAALKFIPSIVFFLSTVGSPSPFLTLPRCVSAFRRLAHLDLILGYHKGEPINDITTAWDARTALSHFVDALASIGFPVDDIQIQVLTFPGAWRYHEEYLTSRVYPVLEVIARAKAKKDPKKAIRAAFP</sequence>
<reference evidence="1" key="1">
    <citation type="submission" date="2023-03" db="EMBL/GenBank/DDBJ databases">
        <title>Complete genome of Cladonia borealis.</title>
        <authorList>
            <person name="Park H."/>
        </authorList>
    </citation>
    <scope>NUCLEOTIDE SEQUENCE</scope>
    <source>
        <strain evidence="1">ANT050790</strain>
    </source>
</reference>
<evidence type="ECO:0000313" key="1">
    <source>
        <dbReference type="EMBL" id="KAK0507251.1"/>
    </source>
</evidence>
<protein>
    <submittedName>
        <fullName evidence="1">Uncharacterized protein</fullName>
    </submittedName>
</protein>
<proteinExistence type="predicted"/>
<dbReference type="AlphaFoldDB" id="A0AA39U3X1"/>
<gene>
    <name evidence="1" type="ORF">JMJ35_010289</name>
</gene>
<accession>A0AA39U3X1</accession>
<dbReference type="EMBL" id="JAFEKC020000024">
    <property type="protein sequence ID" value="KAK0507251.1"/>
    <property type="molecule type" value="Genomic_DNA"/>
</dbReference>
<evidence type="ECO:0000313" key="2">
    <source>
        <dbReference type="Proteomes" id="UP001166286"/>
    </source>
</evidence>
<dbReference type="Proteomes" id="UP001166286">
    <property type="component" value="Unassembled WGS sequence"/>
</dbReference>
<keyword evidence="2" id="KW-1185">Reference proteome</keyword>
<comment type="caution">
    <text evidence="1">The sequence shown here is derived from an EMBL/GenBank/DDBJ whole genome shotgun (WGS) entry which is preliminary data.</text>
</comment>